<sequence>NKNRITLSRIPKKHHKRRTGRDDAPVTMVTMTPERRRNAVTTTPQTYLFTKRKYPTKYNATNKTSPNI</sequence>
<name>A0A9N9JBK0_9GLOM</name>
<dbReference type="EMBL" id="CAJVPY010019787">
    <property type="protein sequence ID" value="CAG8772910.1"/>
    <property type="molecule type" value="Genomic_DNA"/>
</dbReference>
<evidence type="ECO:0000256" key="1">
    <source>
        <dbReference type="SAM" id="MobiDB-lite"/>
    </source>
</evidence>
<feature type="region of interest" description="Disordered" evidence="1">
    <location>
        <begin position="1"/>
        <end position="24"/>
    </location>
</feature>
<evidence type="ECO:0000313" key="3">
    <source>
        <dbReference type="Proteomes" id="UP000789405"/>
    </source>
</evidence>
<evidence type="ECO:0000313" key="2">
    <source>
        <dbReference type="EMBL" id="CAG8772910.1"/>
    </source>
</evidence>
<gene>
    <name evidence="2" type="ORF">DERYTH_LOCUS18858</name>
</gene>
<feature type="non-terminal residue" evidence="2">
    <location>
        <position position="68"/>
    </location>
</feature>
<comment type="caution">
    <text evidence="2">The sequence shown here is derived from an EMBL/GenBank/DDBJ whole genome shotgun (WGS) entry which is preliminary data.</text>
</comment>
<feature type="compositionally biased region" description="Basic residues" evidence="1">
    <location>
        <begin position="10"/>
        <end position="19"/>
    </location>
</feature>
<organism evidence="2 3">
    <name type="scientific">Dentiscutata erythropus</name>
    <dbReference type="NCBI Taxonomy" id="1348616"/>
    <lineage>
        <taxon>Eukaryota</taxon>
        <taxon>Fungi</taxon>
        <taxon>Fungi incertae sedis</taxon>
        <taxon>Mucoromycota</taxon>
        <taxon>Glomeromycotina</taxon>
        <taxon>Glomeromycetes</taxon>
        <taxon>Diversisporales</taxon>
        <taxon>Gigasporaceae</taxon>
        <taxon>Dentiscutata</taxon>
    </lineage>
</organism>
<protein>
    <submittedName>
        <fullName evidence="2">21046_t:CDS:1</fullName>
    </submittedName>
</protein>
<dbReference type="Proteomes" id="UP000789405">
    <property type="component" value="Unassembled WGS sequence"/>
</dbReference>
<dbReference type="AlphaFoldDB" id="A0A9N9JBK0"/>
<proteinExistence type="predicted"/>
<reference evidence="2" key="1">
    <citation type="submission" date="2021-06" db="EMBL/GenBank/DDBJ databases">
        <authorList>
            <person name="Kallberg Y."/>
            <person name="Tangrot J."/>
            <person name="Rosling A."/>
        </authorList>
    </citation>
    <scope>NUCLEOTIDE SEQUENCE</scope>
    <source>
        <strain evidence="2">MA453B</strain>
    </source>
</reference>
<keyword evidence="3" id="KW-1185">Reference proteome</keyword>
<accession>A0A9N9JBK0</accession>